<dbReference type="GO" id="GO:0009279">
    <property type="term" value="C:cell outer membrane"/>
    <property type="evidence" value="ECO:0007669"/>
    <property type="project" value="UniProtKB-SubCell"/>
</dbReference>
<protein>
    <submittedName>
        <fullName evidence="4">TonB-linked SusC/RagA family outer membrane protein</fullName>
    </submittedName>
</protein>
<evidence type="ECO:0000256" key="2">
    <source>
        <dbReference type="SAM" id="SignalP"/>
    </source>
</evidence>
<accession>A0A561PM86</accession>
<gene>
    <name evidence="4" type="ORF">FHW36_106448</name>
</gene>
<keyword evidence="1" id="KW-0472">Membrane</keyword>
<organism evidence="4 5">
    <name type="scientific">Chitinophaga polysaccharea</name>
    <dbReference type="NCBI Taxonomy" id="1293035"/>
    <lineage>
        <taxon>Bacteria</taxon>
        <taxon>Pseudomonadati</taxon>
        <taxon>Bacteroidota</taxon>
        <taxon>Chitinophagia</taxon>
        <taxon>Chitinophagales</taxon>
        <taxon>Chitinophagaceae</taxon>
        <taxon>Chitinophaga</taxon>
    </lineage>
</organism>
<comment type="subcellular location">
    <subcellularLocation>
        <location evidence="1">Cell outer membrane</location>
        <topology evidence="1">Multi-pass membrane protein</topology>
    </subcellularLocation>
</comment>
<dbReference type="EMBL" id="VIWO01000006">
    <property type="protein sequence ID" value="TWF39216.1"/>
    <property type="molecule type" value="Genomic_DNA"/>
</dbReference>
<name>A0A561PM86_9BACT</name>
<dbReference type="AlphaFoldDB" id="A0A561PM86"/>
<keyword evidence="5" id="KW-1185">Reference proteome</keyword>
<reference evidence="4 5" key="1">
    <citation type="submission" date="2019-06" db="EMBL/GenBank/DDBJ databases">
        <title>Sorghum-associated microbial communities from plants grown in Nebraska, USA.</title>
        <authorList>
            <person name="Schachtman D."/>
        </authorList>
    </citation>
    <scope>NUCLEOTIDE SEQUENCE [LARGE SCALE GENOMIC DNA]</scope>
    <source>
        <strain evidence="4 5">1209</strain>
    </source>
</reference>
<dbReference type="InterPro" id="IPR037066">
    <property type="entry name" value="Plug_dom_sf"/>
</dbReference>
<evidence type="ECO:0000259" key="3">
    <source>
        <dbReference type="Pfam" id="PF07715"/>
    </source>
</evidence>
<keyword evidence="1" id="KW-0813">Transport</keyword>
<dbReference type="NCBIfam" id="TIGR04057">
    <property type="entry name" value="SusC_RagA_signa"/>
    <property type="match status" value="1"/>
</dbReference>
<dbReference type="InterPro" id="IPR023997">
    <property type="entry name" value="TonB-dep_OMP_SusC/RagA_CS"/>
</dbReference>
<dbReference type="SUPFAM" id="SSF56935">
    <property type="entry name" value="Porins"/>
    <property type="match status" value="1"/>
</dbReference>
<dbReference type="RefSeq" id="WP_145671682.1">
    <property type="nucleotide sequence ID" value="NZ_VIWO01000006.1"/>
</dbReference>
<dbReference type="OrthoDB" id="9768177at2"/>
<feature type="domain" description="TonB-dependent receptor plug" evidence="3">
    <location>
        <begin position="62"/>
        <end position="171"/>
    </location>
</feature>
<evidence type="ECO:0000313" key="4">
    <source>
        <dbReference type="EMBL" id="TWF39216.1"/>
    </source>
</evidence>
<evidence type="ECO:0000313" key="5">
    <source>
        <dbReference type="Proteomes" id="UP000320811"/>
    </source>
</evidence>
<dbReference type="PROSITE" id="PS52016">
    <property type="entry name" value="TONB_DEPENDENT_REC_3"/>
    <property type="match status" value="1"/>
</dbReference>
<comment type="similarity">
    <text evidence="1">Belongs to the TonB-dependent receptor family.</text>
</comment>
<proteinExistence type="inferred from homology"/>
<keyword evidence="1" id="KW-0998">Cell outer membrane</keyword>
<dbReference type="Proteomes" id="UP000320811">
    <property type="component" value="Unassembled WGS sequence"/>
</dbReference>
<keyword evidence="1" id="KW-1134">Transmembrane beta strand</keyword>
<dbReference type="Gene3D" id="2.170.130.10">
    <property type="entry name" value="TonB-dependent receptor, plug domain"/>
    <property type="match status" value="1"/>
</dbReference>
<evidence type="ECO:0000256" key="1">
    <source>
        <dbReference type="PROSITE-ProRule" id="PRU01360"/>
    </source>
</evidence>
<feature type="chain" id="PRO_5021704740" evidence="2">
    <location>
        <begin position="20"/>
        <end position="963"/>
    </location>
</feature>
<keyword evidence="1" id="KW-0812">Transmembrane</keyword>
<keyword evidence="2" id="KW-0732">Signal</keyword>
<dbReference type="InterPro" id="IPR039426">
    <property type="entry name" value="TonB-dep_rcpt-like"/>
</dbReference>
<comment type="caution">
    <text evidence="4">The sequence shown here is derived from an EMBL/GenBank/DDBJ whole genome shotgun (WGS) entry which is preliminary data.</text>
</comment>
<dbReference type="InterPro" id="IPR023996">
    <property type="entry name" value="TonB-dep_OMP_SusC/RagA"/>
</dbReference>
<dbReference type="InterPro" id="IPR012910">
    <property type="entry name" value="Plug_dom"/>
</dbReference>
<dbReference type="Pfam" id="PF07715">
    <property type="entry name" value="Plug"/>
    <property type="match status" value="1"/>
</dbReference>
<sequence length="963" mass="107345">MRAKLTIHIILIFAAVSIASQDATLQAQQRVATPAKDTTLQRDALHRDEVVQLGYSTQLRGEVTGAVSTVSGEILERSPVANLTQTLAGSLAGLTTMETFSELSRSNTNLFVRGISSARQNGPLVIIDGIICSYNSNQTLEYISASEIESISILKDASTQALYGIQGANGIIVVTTKRGQKGNLKVNVRMDQSFQQVTTKPTFYNSADYATMRNQAAFNDGLGDYYLFSEKQIAGYRSGTDKQLYPNNNWYEQYMKDVAFMQRVAVNLSAGNDRVQFFSNINVMHQGGQFKTDQTKYNSNANNVWVNYRTNLDMTLNKYIKGFLRLSGNIKRERTPGSGNATIYGSLFQMPPTTYGPLTPDGNVVTTERVNAPTYGMLNRSGYYRHTVTNISSQVGLDVDLSFLSKGLSLTGTFAYQTNAVGSLATTQNYERWIRTDNPDTLAFVKKGSDNNTPLAYSKGSSYYYHLTYNAMLNYKREFNKHRISGLGYMFYQNLTKADVSSPALLPYNRVSSGVEAAYSYDNRYFIKLDAGYSGSEQYARSSRYVVTPAISAGWELSNENFMKGLSWLSQLKLRASWGKTGNDQSGLTRFAYLDNVTMSGGGPIGYLQYLIKENQVGNPSIQAEISTKQNAGIDVGLFRALTITVDVFKEKMENMVVGASSKIPLYQGIPLDNYPQTNSGIFENKGYEITANYTKNINRHLTISLGAMLSYQKNTIISWNEAVRTADYTYRKREEGYSFGQEFGYLVDYSNGNGFFNSKDEIEKSHLVYGMGTPRVGDLKYRDLNGDNIIDDRDKAPIGSGMLPRTTYAISGGIRYKAFDLNFLFQGVGEFSSIYGGQGVYETDYDGVFGALHANAWTQERYDKHQVISYPALSLQKTVNHEANDFFSYNRSYIRLKNIELSYVLPASVARRISADKIRILLSGQNLFTWHHMKSGDFGPEGDGYTAFPVYKVYNIGVSVGF</sequence>
<dbReference type="NCBIfam" id="TIGR04056">
    <property type="entry name" value="OMP_RagA_SusC"/>
    <property type="match status" value="1"/>
</dbReference>
<feature type="signal peptide" evidence="2">
    <location>
        <begin position="1"/>
        <end position="19"/>
    </location>
</feature>